<keyword evidence="2" id="KW-1185">Reference proteome</keyword>
<gene>
    <name evidence="1" type="ORF">H5410_050801</name>
</gene>
<dbReference type="AlphaFoldDB" id="A0A9J5WYX1"/>
<organism evidence="1 2">
    <name type="scientific">Solanum commersonii</name>
    <name type="common">Commerson's wild potato</name>
    <name type="synonym">Commerson's nightshade</name>
    <dbReference type="NCBI Taxonomy" id="4109"/>
    <lineage>
        <taxon>Eukaryota</taxon>
        <taxon>Viridiplantae</taxon>
        <taxon>Streptophyta</taxon>
        <taxon>Embryophyta</taxon>
        <taxon>Tracheophyta</taxon>
        <taxon>Spermatophyta</taxon>
        <taxon>Magnoliopsida</taxon>
        <taxon>eudicotyledons</taxon>
        <taxon>Gunneridae</taxon>
        <taxon>Pentapetalae</taxon>
        <taxon>asterids</taxon>
        <taxon>lamiids</taxon>
        <taxon>Solanales</taxon>
        <taxon>Solanaceae</taxon>
        <taxon>Solanoideae</taxon>
        <taxon>Solaneae</taxon>
        <taxon>Solanum</taxon>
    </lineage>
</organism>
<protein>
    <submittedName>
        <fullName evidence="1">Uncharacterized protein</fullName>
    </submittedName>
</protein>
<reference evidence="1 2" key="1">
    <citation type="submission" date="2020-09" db="EMBL/GenBank/DDBJ databases">
        <title>De no assembly of potato wild relative species, Solanum commersonii.</title>
        <authorList>
            <person name="Cho K."/>
        </authorList>
    </citation>
    <scope>NUCLEOTIDE SEQUENCE [LARGE SCALE GENOMIC DNA]</scope>
    <source>
        <strain evidence="1">LZ3.2</strain>
        <tissue evidence="1">Leaf</tissue>
    </source>
</reference>
<accession>A0A9J5WYX1</accession>
<name>A0A9J5WYX1_SOLCO</name>
<comment type="caution">
    <text evidence="1">The sequence shown here is derived from an EMBL/GenBank/DDBJ whole genome shotgun (WGS) entry which is preliminary data.</text>
</comment>
<evidence type="ECO:0000313" key="1">
    <source>
        <dbReference type="EMBL" id="KAG5580174.1"/>
    </source>
</evidence>
<evidence type="ECO:0000313" key="2">
    <source>
        <dbReference type="Proteomes" id="UP000824120"/>
    </source>
</evidence>
<sequence length="122" mass="13629">MTNPTSFDPICPGHIMVPNDSLETSEYRTTIPHDEHIARLTQEIEDLRSELTRVENDTLLGFDASAMTTQEQALIDVTATTAYMPLHNTETPTISGAEPEETLKNWTYTSSWFAGSLGRLNK</sequence>
<proteinExistence type="predicted"/>
<dbReference type="Proteomes" id="UP000824120">
    <property type="component" value="Chromosome 10"/>
</dbReference>
<dbReference type="EMBL" id="JACXVP010000010">
    <property type="protein sequence ID" value="KAG5580174.1"/>
    <property type="molecule type" value="Genomic_DNA"/>
</dbReference>